<protein>
    <recommendedName>
        <fullName evidence="4">Putative glucose-6-phosphate 1-epimerase</fullName>
        <ecNumber evidence="4">5.1.3.15</ecNumber>
    </recommendedName>
</protein>
<dbReference type="RefSeq" id="WP_177112350.1">
    <property type="nucleotide sequence ID" value="NZ_JACARF010000001.1"/>
</dbReference>
<evidence type="ECO:0000256" key="1">
    <source>
        <dbReference type="ARBA" id="ARBA00001096"/>
    </source>
</evidence>
<dbReference type="CDD" id="cd09020">
    <property type="entry name" value="D-hex-6-P-epi_like"/>
    <property type="match status" value="1"/>
</dbReference>
<dbReference type="GO" id="GO:0047938">
    <property type="term" value="F:glucose-6-phosphate 1-epimerase activity"/>
    <property type="evidence" value="ECO:0007669"/>
    <property type="project" value="UniProtKB-UniRule"/>
</dbReference>
<feature type="active site" evidence="5">
    <location>
        <position position="271"/>
    </location>
</feature>
<reference evidence="6 7" key="1">
    <citation type="submission" date="2020-04" db="EMBL/GenBank/DDBJ databases">
        <title>Molecular characterization of pseudomonads from Agaricus bisporus reveal novel blotch 2 pathogens in Western Europe.</title>
        <authorList>
            <person name="Taparia T."/>
            <person name="Krijger M."/>
            <person name="Haynes E."/>
            <person name="Elpinstone J.G."/>
            <person name="Noble R."/>
            <person name="Van Der Wolf J."/>
        </authorList>
    </citation>
    <scope>NUCLEOTIDE SEQUENCE [LARGE SCALE GENOMIC DNA]</scope>
    <source>
        <strain evidence="6 7">IPO3781</strain>
    </source>
</reference>
<dbReference type="Gene3D" id="2.70.98.10">
    <property type="match status" value="1"/>
</dbReference>
<comment type="caution">
    <text evidence="6">The sequence shown here is derived from an EMBL/GenBank/DDBJ whole genome shotgun (WGS) entry which is preliminary data.</text>
</comment>
<dbReference type="InterPro" id="IPR014718">
    <property type="entry name" value="GH-type_carb-bd"/>
</dbReference>
<dbReference type="InterPro" id="IPR011013">
    <property type="entry name" value="Gal_mutarotase_sf_dom"/>
</dbReference>
<comment type="similarity">
    <text evidence="2 4">Belongs to the glucose-6-phosphate 1-epimerase family.</text>
</comment>
<dbReference type="InterPro" id="IPR025532">
    <property type="entry name" value="G6P_1-epimerase"/>
</dbReference>
<evidence type="ECO:0000256" key="2">
    <source>
        <dbReference type="ARBA" id="ARBA00005866"/>
    </source>
</evidence>
<sequence>MSTPNVETVKLDELNAWRIRHDGAELVVAQQGAHIVSYQRAGEKPLIWPNDEVVFKKGKGIRTGVPVCWPWFGVFDRNPQSVKAMYQGDEPAGAHGFVRTADWTLAGVEAQGTALRVELELPVPEGGFPGWPHQVDVKMSILLDDQLHISLTSHNRGTETVSLSQALHSYFAVSDVRKVQVEGLDGLTYIDTADGWTHKQQSGLLHFTAETDRIYLDTPAQLNIVDKDWQRRVQLTSTGSRSTVIWNPWTERAKAFSDMADDGWQGMLCIETANVLDDAVTLAPGQSHTLGVSISGIAL</sequence>
<dbReference type="PANTHER" id="PTHR11122:SF13">
    <property type="entry name" value="GLUCOSE-6-PHOSPHATE 1-EPIMERASE"/>
    <property type="match status" value="1"/>
</dbReference>
<evidence type="ECO:0000256" key="3">
    <source>
        <dbReference type="ARBA" id="ARBA00023235"/>
    </source>
</evidence>
<evidence type="ECO:0000256" key="4">
    <source>
        <dbReference type="PIRNR" id="PIRNR016020"/>
    </source>
</evidence>
<evidence type="ECO:0000256" key="5">
    <source>
        <dbReference type="PIRSR" id="PIRSR016020-1"/>
    </source>
</evidence>
<dbReference type="Proteomes" id="UP000537188">
    <property type="component" value="Unassembled WGS sequence"/>
</dbReference>
<proteinExistence type="inferred from homology"/>
<evidence type="ECO:0000313" key="6">
    <source>
        <dbReference type="EMBL" id="NWE74122.1"/>
    </source>
</evidence>
<dbReference type="InterPro" id="IPR008183">
    <property type="entry name" value="Aldose_1/G6P_1-epimerase"/>
</dbReference>
<gene>
    <name evidence="6" type="ORF">HX828_01050</name>
</gene>
<evidence type="ECO:0000313" key="7">
    <source>
        <dbReference type="Proteomes" id="UP000537188"/>
    </source>
</evidence>
<dbReference type="AlphaFoldDB" id="A0A7Y8F7E4"/>
<comment type="catalytic activity">
    <reaction evidence="1">
        <text>alpha-D-glucose 6-phosphate = beta-D-glucose 6-phosphate</text>
        <dbReference type="Rhea" id="RHEA:16249"/>
        <dbReference type="ChEBI" id="CHEBI:58225"/>
        <dbReference type="ChEBI" id="CHEBI:58247"/>
        <dbReference type="EC" id="5.1.3.15"/>
    </reaction>
</comment>
<dbReference type="SUPFAM" id="SSF74650">
    <property type="entry name" value="Galactose mutarotase-like"/>
    <property type="match status" value="1"/>
</dbReference>
<keyword evidence="3 4" id="KW-0413">Isomerase</keyword>
<dbReference type="GO" id="GO:0030246">
    <property type="term" value="F:carbohydrate binding"/>
    <property type="evidence" value="ECO:0007669"/>
    <property type="project" value="UniProtKB-UniRule"/>
</dbReference>
<dbReference type="EC" id="5.1.3.15" evidence="4"/>
<accession>A0A7Y8F7E4</accession>
<dbReference type="GO" id="GO:0005975">
    <property type="term" value="P:carbohydrate metabolic process"/>
    <property type="evidence" value="ECO:0007669"/>
    <property type="project" value="InterPro"/>
</dbReference>
<dbReference type="PANTHER" id="PTHR11122">
    <property type="entry name" value="APOSPORY-ASSOCIATED PROTEIN C-RELATED"/>
    <property type="match status" value="1"/>
</dbReference>
<dbReference type="PIRSF" id="PIRSF016020">
    <property type="entry name" value="PHexose_mutarotase"/>
    <property type="match status" value="1"/>
</dbReference>
<feature type="active site" evidence="5">
    <location>
        <position position="168"/>
    </location>
</feature>
<dbReference type="EMBL" id="JACARF010000001">
    <property type="protein sequence ID" value="NWE74122.1"/>
    <property type="molecule type" value="Genomic_DNA"/>
</dbReference>
<name>A0A7Y8F7E4_9PSED</name>
<dbReference type="Pfam" id="PF01263">
    <property type="entry name" value="Aldose_epim"/>
    <property type="match status" value="1"/>
</dbReference>
<organism evidence="6 7">
    <name type="scientific">Pseudomonas yamanorum</name>
    <dbReference type="NCBI Taxonomy" id="515393"/>
    <lineage>
        <taxon>Bacteria</taxon>
        <taxon>Pseudomonadati</taxon>
        <taxon>Pseudomonadota</taxon>
        <taxon>Gammaproteobacteria</taxon>
        <taxon>Pseudomonadales</taxon>
        <taxon>Pseudomonadaceae</taxon>
        <taxon>Pseudomonas</taxon>
    </lineage>
</organism>